<dbReference type="Gene3D" id="3.40.50.620">
    <property type="entry name" value="HUPs"/>
    <property type="match status" value="1"/>
</dbReference>
<keyword evidence="5" id="KW-1185">Reference proteome</keyword>
<evidence type="ECO:0000313" key="4">
    <source>
        <dbReference type="EMBL" id="OQR93087.1"/>
    </source>
</evidence>
<dbReference type="PANTHER" id="PTHR11772:SF46">
    <property type="entry name" value="ASPARAGINE SYNTHETASE DOMAIN-CONTAINING PROTEIN"/>
    <property type="match status" value="1"/>
</dbReference>
<evidence type="ECO:0000259" key="3">
    <source>
        <dbReference type="Pfam" id="PF00733"/>
    </source>
</evidence>
<evidence type="ECO:0000256" key="2">
    <source>
        <dbReference type="ARBA" id="ARBA00022840"/>
    </source>
</evidence>
<dbReference type="InterPro" id="IPR014729">
    <property type="entry name" value="Rossmann-like_a/b/a_fold"/>
</dbReference>
<reference evidence="4 5" key="1">
    <citation type="journal article" date="2014" name="Genome Biol. Evol.">
        <title>The secreted proteins of Achlya hypogyna and Thraustotheca clavata identify the ancestral oomycete secretome and reveal gene acquisitions by horizontal gene transfer.</title>
        <authorList>
            <person name="Misner I."/>
            <person name="Blouin N."/>
            <person name="Leonard G."/>
            <person name="Richards T.A."/>
            <person name="Lane C.E."/>
        </authorList>
    </citation>
    <scope>NUCLEOTIDE SEQUENCE [LARGE SCALE GENOMIC DNA]</scope>
    <source>
        <strain evidence="4 5">ATCC 48635</strain>
    </source>
</reference>
<keyword evidence="2" id="KW-0067">ATP-binding</keyword>
<dbReference type="GO" id="GO:0006529">
    <property type="term" value="P:asparagine biosynthetic process"/>
    <property type="evidence" value="ECO:0007669"/>
    <property type="project" value="InterPro"/>
</dbReference>
<protein>
    <submittedName>
        <fullName evidence="4">Asparagine synthase</fullName>
    </submittedName>
</protein>
<sequence length="389" mass="42095">MAEAKIAQAREVLLRSIEAIPADVTAVLLSGGLDTSIIVDAVPGHRFTDAITVSCGSGVGAEHDLGYATTIAQAHGLRHHVVAVANPMDLMSPDPEGALALTIRILQTFDPMDLRGGVAITRALQQAKMLGITAIVTGDAADELFAGYSFLTSQPAEKLRAWIERAAAHMKFCGSAIGEALGIVVHQPFMHPDVIAFALTCSKDDLVGPDPVDASVTHGKVILRHAFPEAHSCWRPKVPLETGSGTTPLAALFKETTDPSVFEVEKRAVFAEDGIVIRDPEHLHYYRIFKRIFASTTSDDVRTPQIAAAQLGKVETRKPLPAFVLRVNEVIAYYTQREPDITYEGALVVSQHPVIQTTKAKDELGYQQLALPESITKSIDWLRSTNQLP</sequence>
<name>A0A1V9Z5A3_ACHHY</name>
<accession>A0A1V9Z5A3</accession>
<keyword evidence="1" id="KW-0547">Nucleotide-binding</keyword>
<organism evidence="4 5">
    <name type="scientific">Achlya hypogyna</name>
    <name type="common">Oomycete</name>
    <name type="synonym">Protoachlya hypogyna</name>
    <dbReference type="NCBI Taxonomy" id="1202772"/>
    <lineage>
        <taxon>Eukaryota</taxon>
        <taxon>Sar</taxon>
        <taxon>Stramenopiles</taxon>
        <taxon>Oomycota</taxon>
        <taxon>Saprolegniomycetes</taxon>
        <taxon>Saprolegniales</taxon>
        <taxon>Achlyaceae</taxon>
        <taxon>Achlya</taxon>
    </lineage>
</organism>
<dbReference type="Gene3D" id="3.40.50.720">
    <property type="entry name" value="NAD(P)-binding Rossmann-like Domain"/>
    <property type="match status" value="1"/>
</dbReference>
<dbReference type="InterPro" id="IPR050795">
    <property type="entry name" value="Asn_Synthetase"/>
</dbReference>
<dbReference type="AlphaFoldDB" id="A0A1V9Z5A3"/>
<dbReference type="GO" id="GO:0004066">
    <property type="term" value="F:asparagine synthase (glutamine-hydrolyzing) activity"/>
    <property type="evidence" value="ECO:0007669"/>
    <property type="project" value="InterPro"/>
</dbReference>
<feature type="domain" description="Asparagine synthetase" evidence="3">
    <location>
        <begin position="12"/>
        <end position="163"/>
    </location>
</feature>
<proteinExistence type="predicted"/>
<dbReference type="GO" id="GO:0005829">
    <property type="term" value="C:cytosol"/>
    <property type="evidence" value="ECO:0007669"/>
    <property type="project" value="TreeGrafter"/>
</dbReference>
<dbReference type="InterPro" id="IPR001962">
    <property type="entry name" value="Asn_synthase"/>
</dbReference>
<dbReference type="EMBL" id="JNBR01000430">
    <property type="protein sequence ID" value="OQR93087.1"/>
    <property type="molecule type" value="Genomic_DNA"/>
</dbReference>
<dbReference type="GO" id="GO:0005524">
    <property type="term" value="F:ATP binding"/>
    <property type="evidence" value="ECO:0007669"/>
    <property type="project" value="UniProtKB-KW"/>
</dbReference>
<dbReference type="Pfam" id="PF00733">
    <property type="entry name" value="Asn_synthase"/>
    <property type="match status" value="1"/>
</dbReference>
<dbReference type="Proteomes" id="UP000243579">
    <property type="component" value="Unassembled WGS sequence"/>
</dbReference>
<dbReference type="CDD" id="cd01991">
    <property type="entry name" value="Asn_synthase_B_C"/>
    <property type="match status" value="1"/>
</dbReference>
<comment type="caution">
    <text evidence="4">The sequence shown here is derived from an EMBL/GenBank/DDBJ whole genome shotgun (WGS) entry which is preliminary data.</text>
</comment>
<dbReference type="STRING" id="1202772.A0A1V9Z5A3"/>
<evidence type="ECO:0000313" key="5">
    <source>
        <dbReference type="Proteomes" id="UP000243579"/>
    </source>
</evidence>
<dbReference type="PANTHER" id="PTHR11772">
    <property type="entry name" value="ASPARAGINE SYNTHETASE"/>
    <property type="match status" value="1"/>
</dbReference>
<dbReference type="OrthoDB" id="409189at2759"/>
<evidence type="ECO:0000256" key="1">
    <source>
        <dbReference type="ARBA" id="ARBA00022741"/>
    </source>
</evidence>
<dbReference type="SUPFAM" id="SSF52402">
    <property type="entry name" value="Adenine nucleotide alpha hydrolases-like"/>
    <property type="match status" value="1"/>
</dbReference>
<gene>
    <name evidence="4" type="ORF">ACHHYP_02963</name>
</gene>